<keyword evidence="2" id="KW-1185">Reference proteome</keyword>
<dbReference type="Proteomes" id="UP000799754">
    <property type="component" value="Unassembled WGS sequence"/>
</dbReference>
<reference evidence="1" key="1">
    <citation type="journal article" date="2020" name="Stud. Mycol.">
        <title>101 Dothideomycetes genomes: a test case for predicting lifestyles and emergence of pathogens.</title>
        <authorList>
            <person name="Haridas S."/>
            <person name="Albert R."/>
            <person name="Binder M."/>
            <person name="Bloem J."/>
            <person name="Labutti K."/>
            <person name="Salamov A."/>
            <person name="Andreopoulos B."/>
            <person name="Baker S."/>
            <person name="Barry K."/>
            <person name="Bills G."/>
            <person name="Bluhm B."/>
            <person name="Cannon C."/>
            <person name="Castanera R."/>
            <person name="Culley D."/>
            <person name="Daum C."/>
            <person name="Ezra D."/>
            <person name="Gonzalez J."/>
            <person name="Henrissat B."/>
            <person name="Kuo A."/>
            <person name="Liang C."/>
            <person name="Lipzen A."/>
            <person name="Lutzoni F."/>
            <person name="Magnuson J."/>
            <person name="Mondo S."/>
            <person name="Nolan M."/>
            <person name="Ohm R."/>
            <person name="Pangilinan J."/>
            <person name="Park H.-J."/>
            <person name="Ramirez L."/>
            <person name="Alfaro M."/>
            <person name="Sun H."/>
            <person name="Tritt A."/>
            <person name="Yoshinaga Y."/>
            <person name="Zwiers L.-H."/>
            <person name="Turgeon B."/>
            <person name="Goodwin S."/>
            <person name="Spatafora J."/>
            <person name="Crous P."/>
            <person name="Grigoriev I."/>
        </authorList>
    </citation>
    <scope>NUCLEOTIDE SEQUENCE</scope>
    <source>
        <strain evidence="1">CBS 525.71</strain>
    </source>
</reference>
<organism evidence="1 2">
    <name type="scientific">Macroventuria anomochaeta</name>
    <dbReference type="NCBI Taxonomy" id="301207"/>
    <lineage>
        <taxon>Eukaryota</taxon>
        <taxon>Fungi</taxon>
        <taxon>Dikarya</taxon>
        <taxon>Ascomycota</taxon>
        <taxon>Pezizomycotina</taxon>
        <taxon>Dothideomycetes</taxon>
        <taxon>Pleosporomycetidae</taxon>
        <taxon>Pleosporales</taxon>
        <taxon>Pleosporineae</taxon>
        <taxon>Didymellaceae</taxon>
        <taxon>Macroventuria</taxon>
    </lineage>
</organism>
<evidence type="ECO:0000313" key="1">
    <source>
        <dbReference type="EMBL" id="KAF2622869.1"/>
    </source>
</evidence>
<accession>A0ACB6RPM5</accession>
<proteinExistence type="predicted"/>
<evidence type="ECO:0000313" key="2">
    <source>
        <dbReference type="Proteomes" id="UP000799754"/>
    </source>
</evidence>
<comment type="caution">
    <text evidence="1">The sequence shown here is derived from an EMBL/GenBank/DDBJ whole genome shotgun (WGS) entry which is preliminary data.</text>
</comment>
<name>A0ACB6RPM5_9PLEO</name>
<protein>
    <submittedName>
        <fullName evidence="1">Uncharacterized protein</fullName>
    </submittedName>
</protein>
<gene>
    <name evidence="1" type="ORF">BU25DRAFT_202395</name>
</gene>
<sequence>MKSQASMLMVIEGIQAQTPTLIDTRKLSIPAPHTRQHLFGTTISYIHSTQYQVPSFTTLFFLHYPSQGVHSR</sequence>
<dbReference type="EMBL" id="MU006741">
    <property type="protein sequence ID" value="KAF2622869.1"/>
    <property type="molecule type" value="Genomic_DNA"/>
</dbReference>